<reference evidence="2" key="1">
    <citation type="submission" date="2014-11" db="EMBL/GenBank/DDBJ databases">
        <authorList>
            <person name="Amaro Gonzalez C."/>
        </authorList>
    </citation>
    <scope>NUCLEOTIDE SEQUENCE</scope>
</reference>
<accession>A0A0E9XTX7</accession>
<protein>
    <submittedName>
        <fullName evidence="2">Uncharacterized protein</fullName>
    </submittedName>
</protein>
<organism evidence="2">
    <name type="scientific">Anguilla anguilla</name>
    <name type="common">European freshwater eel</name>
    <name type="synonym">Muraena anguilla</name>
    <dbReference type="NCBI Taxonomy" id="7936"/>
    <lineage>
        <taxon>Eukaryota</taxon>
        <taxon>Metazoa</taxon>
        <taxon>Chordata</taxon>
        <taxon>Craniata</taxon>
        <taxon>Vertebrata</taxon>
        <taxon>Euteleostomi</taxon>
        <taxon>Actinopterygii</taxon>
        <taxon>Neopterygii</taxon>
        <taxon>Teleostei</taxon>
        <taxon>Anguilliformes</taxon>
        <taxon>Anguillidae</taxon>
        <taxon>Anguilla</taxon>
    </lineage>
</organism>
<evidence type="ECO:0000256" key="1">
    <source>
        <dbReference type="SAM" id="MobiDB-lite"/>
    </source>
</evidence>
<proteinExistence type="predicted"/>
<dbReference type="EMBL" id="GBXM01003434">
    <property type="protein sequence ID" value="JAI05144.1"/>
    <property type="molecule type" value="Transcribed_RNA"/>
</dbReference>
<reference evidence="2" key="2">
    <citation type="journal article" date="2015" name="Fish Shellfish Immunol.">
        <title>Early steps in the European eel (Anguilla anguilla)-Vibrio vulnificus interaction in the gills: Role of the RtxA13 toxin.</title>
        <authorList>
            <person name="Callol A."/>
            <person name="Pajuelo D."/>
            <person name="Ebbesson L."/>
            <person name="Teles M."/>
            <person name="MacKenzie S."/>
            <person name="Amaro C."/>
        </authorList>
    </citation>
    <scope>NUCLEOTIDE SEQUENCE</scope>
</reference>
<evidence type="ECO:0000313" key="2">
    <source>
        <dbReference type="EMBL" id="JAI05144.1"/>
    </source>
</evidence>
<dbReference type="AlphaFoldDB" id="A0A0E9XTX7"/>
<feature type="region of interest" description="Disordered" evidence="1">
    <location>
        <begin position="1"/>
        <end position="21"/>
    </location>
</feature>
<name>A0A0E9XTX7_ANGAN</name>
<sequence length="105" mass="11323">MFESHEETSEGSRGSPSDLPRKTATLNLLVPLADPAHRAKTLVDPLIPVTWSYILSFVGESLVTPVKVKVVLEAVAGLVRIGETSIKGSGPVVLDLLLNRFSHLH</sequence>
<feature type="compositionally biased region" description="Basic and acidic residues" evidence="1">
    <location>
        <begin position="1"/>
        <end position="10"/>
    </location>
</feature>